<dbReference type="EMBL" id="BGPR01110280">
    <property type="protein sequence ID" value="GBM88599.1"/>
    <property type="molecule type" value="Genomic_DNA"/>
</dbReference>
<evidence type="ECO:0000313" key="1">
    <source>
        <dbReference type="EMBL" id="GBM88599.1"/>
    </source>
</evidence>
<sequence>MVMESVHTLVIQVKSINFGIHCAFCWMFSYISVPFSEAARGTTSPNFRTTPAGGHFAPTGLTRTRPAYMAVLRWNPVTVGFRTCNSRATKSRPHHQATAACILLEE</sequence>
<organism evidence="1 2">
    <name type="scientific">Araneus ventricosus</name>
    <name type="common">Orbweaver spider</name>
    <name type="synonym">Epeira ventricosa</name>
    <dbReference type="NCBI Taxonomy" id="182803"/>
    <lineage>
        <taxon>Eukaryota</taxon>
        <taxon>Metazoa</taxon>
        <taxon>Ecdysozoa</taxon>
        <taxon>Arthropoda</taxon>
        <taxon>Chelicerata</taxon>
        <taxon>Arachnida</taxon>
        <taxon>Araneae</taxon>
        <taxon>Araneomorphae</taxon>
        <taxon>Entelegynae</taxon>
        <taxon>Araneoidea</taxon>
        <taxon>Araneidae</taxon>
        <taxon>Araneus</taxon>
    </lineage>
</organism>
<protein>
    <submittedName>
        <fullName evidence="1">Uncharacterized protein</fullName>
    </submittedName>
</protein>
<name>A0A4Y2JGL2_ARAVE</name>
<dbReference type="AlphaFoldDB" id="A0A4Y2JGL2"/>
<evidence type="ECO:0000313" key="2">
    <source>
        <dbReference type="Proteomes" id="UP000499080"/>
    </source>
</evidence>
<reference evidence="1 2" key="1">
    <citation type="journal article" date="2019" name="Sci. Rep.">
        <title>Orb-weaving spider Araneus ventricosus genome elucidates the spidroin gene catalogue.</title>
        <authorList>
            <person name="Kono N."/>
            <person name="Nakamura H."/>
            <person name="Ohtoshi R."/>
            <person name="Moran D.A.P."/>
            <person name="Shinohara A."/>
            <person name="Yoshida Y."/>
            <person name="Fujiwara M."/>
            <person name="Mori M."/>
            <person name="Tomita M."/>
            <person name="Arakawa K."/>
        </authorList>
    </citation>
    <scope>NUCLEOTIDE SEQUENCE [LARGE SCALE GENOMIC DNA]</scope>
</reference>
<comment type="caution">
    <text evidence="1">The sequence shown here is derived from an EMBL/GenBank/DDBJ whole genome shotgun (WGS) entry which is preliminary data.</text>
</comment>
<dbReference type="Proteomes" id="UP000499080">
    <property type="component" value="Unassembled WGS sequence"/>
</dbReference>
<accession>A0A4Y2JGL2</accession>
<proteinExistence type="predicted"/>
<keyword evidence="2" id="KW-1185">Reference proteome</keyword>
<gene>
    <name evidence="1" type="ORF">AVEN_213249_1</name>
</gene>